<keyword evidence="6" id="KW-0723">Serine/threonine-protein kinase</keyword>
<keyword evidence="16 22" id="KW-0675">Receptor</keyword>
<evidence type="ECO:0000256" key="11">
    <source>
        <dbReference type="ARBA" id="ARBA00022741"/>
    </source>
</evidence>
<feature type="binding site" evidence="18">
    <location>
        <position position="373"/>
    </location>
    <ligand>
        <name>ATP</name>
        <dbReference type="ChEBI" id="CHEBI:30616"/>
    </ligand>
</feature>
<dbReference type="EC" id="2.7.11.1" evidence="4"/>
<evidence type="ECO:0000256" key="7">
    <source>
        <dbReference type="ARBA" id="ARBA00022679"/>
    </source>
</evidence>
<dbReference type="Gene3D" id="3.30.200.20">
    <property type="entry name" value="Phosphorylase Kinase, domain 1"/>
    <property type="match status" value="1"/>
</dbReference>
<gene>
    <name evidence="22" type="primary">LECRK41_4</name>
    <name evidence="22" type="ORF">HAX54_033871</name>
</gene>
<dbReference type="InterPro" id="IPR001220">
    <property type="entry name" value="Legume_lectin_dom"/>
</dbReference>
<protein>
    <recommendedName>
        <fullName evidence="4">non-specific serine/threonine protein kinase</fullName>
        <ecNumber evidence="4">2.7.11.1</ecNumber>
    </recommendedName>
</protein>
<evidence type="ECO:0000256" key="14">
    <source>
        <dbReference type="ARBA" id="ARBA00022989"/>
    </source>
</evidence>
<evidence type="ECO:0000256" key="2">
    <source>
        <dbReference type="ARBA" id="ARBA00008536"/>
    </source>
</evidence>
<keyword evidence="13 18" id="KW-0067">ATP-binding</keyword>
<dbReference type="InterPro" id="IPR050528">
    <property type="entry name" value="L-type_Lectin-RKs"/>
</dbReference>
<evidence type="ECO:0000256" key="13">
    <source>
        <dbReference type="ARBA" id="ARBA00022840"/>
    </source>
</evidence>
<evidence type="ECO:0000256" key="9">
    <source>
        <dbReference type="ARBA" id="ARBA00022729"/>
    </source>
</evidence>
<feature type="transmembrane region" description="Helical" evidence="19">
    <location>
        <begin position="286"/>
        <end position="310"/>
    </location>
</feature>
<evidence type="ECO:0000256" key="12">
    <source>
        <dbReference type="ARBA" id="ARBA00022777"/>
    </source>
</evidence>
<evidence type="ECO:0000256" key="3">
    <source>
        <dbReference type="ARBA" id="ARBA00010217"/>
    </source>
</evidence>
<dbReference type="InterPro" id="IPR013320">
    <property type="entry name" value="ConA-like_dom_sf"/>
</dbReference>
<evidence type="ECO:0000256" key="20">
    <source>
        <dbReference type="SAM" id="SignalP"/>
    </source>
</evidence>
<evidence type="ECO:0000256" key="5">
    <source>
        <dbReference type="ARBA" id="ARBA00022475"/>
    </source>
</evidence>
<evidence type="ECO:0000256" key="16">
    <source>
        <dbReference type="ARBA" id="ARBA00023170"/>
    </source>
</evidence>
<keyword evidence="11 18" id="KW-0547">Nucleotide-binding</keyword>
<dbReference type="Gene3D" id="1.10.510.10">
    <property type="entry name" value="Transferase(Phosphotransferase) domain 1"/>
    <property type="match status" value="1"/>
</dbReference>
<keyword evidence="23" id="KW-1185">Reference proteome</keyword>
<dbReference type="PANTHER" id="PTHR27007">
    <property type="match status" value="1"/>
</dbReference>
<dbReference type="PROSITE" id="PS00107">
    <property type="entry name" value="PROTEIN_KINASE_ATP"/>
    <property type="match status" value="1"/>
</dbReference>
<sequence length="671" mass="74758">MLFNLVILVSLLILVDFAPASCEVDAFIYNGFQSGKNLSLDGIAEFTPNGLLLLTDSKTQDQGHAFYPKPIHFKNSPNATVFSFSTTFVFAIRSDFGNLSGHGLAFVIAPQRGLRRALANHYLGLFNSANNGDRSNHVVGVELDTQYSEDFDDINDNHVGIDINGLTSVTVHTTGYFDGTGLFHNLTLISGQPMQVWVDYDESTQRINVTLAPLHMGKPIRPLLSLKTDLSPIFYQTMYVGFSSSTGSVPTDHYILGWSFKTNGKAQELSQLPNLPRLGRKGTSRFVTIGLPVIFLVSLVVATATVVYYVRRKKYEELLEDWEREYRPQRFKYKDLYAATKGFREKELLGAGGFGKVYRGVMPITKLEIAVKKISHESRQGMKEFVSEIVIIGRIQHRNVVPLLGYCRRKGELLLVYEYMSNGSLDKYLYDQPRFTLDWNQRFRVIRGVASGLFFLHEECDHIVVHRDIKASNILLDGELNGRLGDFGLARLYGHGTDPQSTRVVGTLGYLAPEHTRTGRATPSSDVFSFGAFLLEVACGRRPIEPRQDGDDLILVDWVFSCWNRGNILEVVDPNIGNIDFVRGQVELVLKLGLLCSHSEPSFRPTLRQILLFLDGVVALPELSALGVSSAGLTFDRHGGFDDFVKSYPSSSVNAHSRSPSVTDSFLSGGR</sequence>
<keyword evidence="15 19" id="KW-0472">Membrane</keyword>
<dbReference type="SUPFAM" id="SSF49899">
    <property type="entry name" value="Concanavalin A-like lectins/glucanases"/>
    <property type="match status" value="1"/>
</dbReference>
<keyword evidence="5" id="KW-1003">Cell membrane</keyword>
<evidence type="ECO:0000313" key="22">
    <source>
        <dbReference type="EMBL" id="MCD7457011.1"/>
    </source>
</evidence>
<dbReference type="PROSITE" id="PS00108">
    <property type="entry name" value="PROTEIN_KINASE_ST"/>
    <property type="match status" value="1"/>
</dbReference>
<dbReference type="EMBL" id="JACEIK010000435">
    <property type="protein sequence ID" value="MCD7457011.1"/>
    <property type="molecule type" value="Genomic_DNA"/>
</dbReference>
<dbReference type="SMART" id="SM00220">
    <property type="entry name" value="S_TKc"/>
    <property type="match status" value="1"/>
</dbReference>
<proteinExistence type="inferred from homology"/>
<dbReference type="GO" id="GO:0016301">
    <property type="term" value="F:kinase activity"/>
    <property type="evidence" value="ECO:0007669"/>
    <property type="project" value="UniProtKB-KW"/>
</dbReference>
<evidence type="ECO:0000256" key="10">
    <source>
        <dbReference type="ARBA" id="ARBA00022734"/>
    </source>
</evidence>
<evidence type="ECO:0000256" key="6">
    <source>
        <dbReference type="ARBA" id="ARBA00022527"/>
    </source>
</evidence>
<evidence type="ECO:0000313" key="23">
    <source>
        <dbReference type="Proteomes" id="UP000823775"/>
    </source>
</evidence>
<dbReference type="InterPro" id="IPR019825">
    <property type="entry name" value="Lectin_legB_Mn/Ca_BS"/>
</dbReference>
<evidence type="ECO:0000256" key="1">
    <source>
        <dbReference type="ARBA" id="ARBA00004251"/>
    </source>
</evidence>
<evidence type="ECO:0000256" key="8">
    <source>
        <dbReference type="ARBA" id="ARBA00022692"/>
    </source>
</evidence>
<organism evidence="22 23">
    <name type="scientific">Datura stramonium</name>
    <name type="common">Jimsonweed</name>
    <name type="synonym">Common thornapple</name>
    <dbReference type="NCBI Taxonomy" id="4076"/>
    <lineage>
        <taxon>Eukaryota</taxon>
        <taxon>Viridiplantae</taxon>
        <taxon>Streptophyta</taxon>
        <taxon>Embryophyta</taxon>
        <taxon>Tracheophyta</taxon>
        <taxon>Spermatophyta</taxon>
        <taxon>Magnoliopsida</taxon>
        <taxon>eudicotyledons</taxon>
        <taxon>Gunneridae</taxon>
        <taxon>Pentapetalae</taxon>
        <taxon>asterids</taxon>
        <taxon>lamiids</taxon>
        <taxon>Solanales</taxon>
        <taxon>Solanaceae</taxon>
        <taxon>Solanoideae</taxon>
        <taxon>Datureae</taxon>
        <taxon>Datura</taxon>
    </lineage>
</organism>
<dbReference type="CDD" id="cd06899">
    <property type="entry name" value="lectin_legume_LecRK_Arcelin_ConA"/>
    <property type="match status" value="1"/>
</dbReference>
<dbReference type="InterPro" id="IPR017441">
    <property type="entry name" value="Protein_kinase_ATP_BS"/>
</dbReference>
<name>A0ABS8SDS3_DATST</name>
<evidence type="ECO:0000259" key="21">
    <source>
        <dbReference type="PROSITE" id="PS50011"/>
    </source>
</evidence>
<evidence type="ECO:0000256" key="4">
    <source>
        <dbReference type="ARBA" id="ARBA00012513"/>
    </source>
</evidence>
<comment type="similarity">
    <text evidence="2">In the N-terminal section; belongs to the leguminous lectin family.</text>
</comment>
<evidence type="ECO:0000256" key="18">
    <source>
        <dbReference type="PROSITE-ProRule" id="PRU10141"/>
    </source>
</evidence>
<evidence type="ECO:0000256" key="15">
    <source>
        <dbReference type="ARBA" id="ARBA00023136"/>
    </source>
</evidence>
<dbReference type="InterPro" id="IPR011009">
    <property type="entry name" value="Kinase-like_dom_sf"/>
</dbReference>
<keyword evidence="7" id="KW-0808">Transferase</keyword>
<reference evidence="22 23" key="1">
    <citation type="journal article" date="2021" name="BMC Genomics">
        <title>Datura genome reveals duplications of psychoactive alkaloid biosynthetic genes and high mutation rate following tissue culture.</title>
        <authorList>
            <person name="Rajewski A."/>
            <person name="Carter-House D."/>
            <person name="Stajich J."/>
            <person name="Litt A."/>
        </authorList>
    </citation>
    <scope>NUCLEOTIDE SEQUENCE [LARGE SCALE GENOMIC DNA]</scope>
    <source>
        <strain evidence="22">AR-01</strain>
    </source>
</reference>
<dbReference type="Gene3D" id="2.60.120.200">
    <property type="match status" value="1"/>
</dbReference>
<keyword evidence="17" id="KW-0325">Glycoprotein</keyword>
<keyword evidence="12 22" id="KW-0418">Kinase</keyword>
<dbReference type="Proteomes" id="UP000823775">
    <property type="component" value="Unassembled WGS sequence"/>
</dbReference>
<comment type="caution">
    <text evidence="22">The sequence shown here is derived from an EMBL/GenBank/DDBJ whole genome shotgun (WGS) entry which is preliminary data.</text>
</comment>
<dbReference type="PROSITE" id="PS50011">
    <property type="entry name" value="PROTEIN_KINASE_DOM"/>
    <property type="match status" value="1"/>
</dbReference>
<dbReference type="InterPro" id="IPR000719">
    <property type="entry name" value="Prot_kinase_dom"/>
</dbReference>
<keyword evidence="14 19" id="KW-1133">Transmembrane helix</keyword>
<dbReference type="Pfam" id="PF00139">
    <property type="entry name" value="Lectin_legB"/>
    <property type="match status" value="1"/>
</dbReference>
<keyword evidence="10" id="KW-0430">Lectin</keyword>
<keyword evidence="9 20" id="KW-0732">Signal</keyword>
<dbReference type="PROSITE" id="PS00307">
    <property type="entry name" value="LECTIN_LEGUME_BETA"/>
    <property type="match status" value="1"/>
</dbReference>
<evidence type="ECO:0000256" key="19">
    <source>
        <dbReference type="SAM" id="Phobius"/>
    </source>
</evidence>
<feature type="chain" id="PRO_5045797602" description="non-specific serine/threonine protein kinase" evidence="20">
    <location>
        <begin position="23"/>
        <end position="671"/>
    </location>
</feature>
<dbReference type="InterPro" id="IPR008271">
    <property type="entry name" value="Ser/Thr_kinase_AS"/>
</dbReference>
<comment type="subcellular location">
    <subcellularLocation>
        <location evidence="1">Cell membrane</location>
        <topology evidence="1">Single-pass type I membrane protein</topology>
    </subcellularLocation>
</comment>
<comment type="similarity">
    <text evidence="3">In the C-terminal section; belongs to the protein kinase superfamily. Ser/Thr protein kinase family.</text>
</comment>
<accession>A0ABS8SDS3</accession>
<feature type="signal peptide" evidence="20">
    <location>
        <begin position="1"/>
        <end position="22"/>
    </location>
</feature>
<dbReference type="SUPFAM" id="SSF56112">
    <property type="entry name" value="Protein kinase-like (PK-like)"/>
    <property type="match status" value="1"/>
</dbReference>
<keyword evidence="8 19" id="KW-0812">Transmembrane</keyword>
<evidence type="ECO:0000256" key="17">
    <source>
        <dbReference type="ARBA" id="ARBA00023180"/>
    </source>
</evidence>
<dbReference type="Pfam" id="PF00069">
    <property type="entry name" value="Pkinase"/>
    <property type="match status" value="1"/>
</dbReference>
<feature type="domain" description="Protein kinase" evidence="21">
    <location>
        <begin position="343"/>
        <end position="623"/>
    </location>
</feature>